<evidence type="ECO:0000256" key="9">
    <source>
        <dbReference type="ARBA" id="ARBA00048743"/>
    </source>
</evidence>
<evidence type="ECO:0000256" key="4">
    <source>
        <dbReference type="ARBA" id="ARBA00022679"/>
    </source>
</evidence>
<accession>A0A2M8P2Z8</accession>
<dbReference type="GO" id="GO:0005524">
    <property type="term" value="F:ATP binding"/>
    <property type="evidence" value="ECO:0007669"/>
    <property type="project" value="UniProtKB-UniRule"/>
</dbReference>
<evidence type="ECO:0000256" key="10">
    <source>
        <dbReference type="ARBA" id="ARBA00057735"/>
    </source>
</evidence>
<comment type="similarity">
    <text evidence="1 11">Belongs to the thymidylate kinase family.</text>
</comment>
<gene>
    <name evidence="11" type="primary">tmk</name>
    <name evidence="13" type="ORF">CUN51_02950</name>
</gene>
<dbReference type="AlphaFoldDB" id="A0A2M8P2Z8"/>
<evidence type="ECO:0000256" key="3">
    <source>
        <dbReference type="ARBA" id="ARBA00017144"/>
    </source>
</evidence>
<dbReference type="GO" id="GO:0005829">
    <property type="term" value="C:cytosol"/>
    <property type="evidence" value="ECO:0007669"/>
    <property type="project" value="TreeGrafter"/>
</dbReference>
<comment type="catalytic activity">
    <reaction evidence="9 11">
        <text>dTMP + ATP = dTDP + ADP</text>
        <dbReference type="Rhea" id="RHEA:13517"/>
        <dbReference type="ChEBI" id="CHEBI:30616"/>
        <dbReference type="ChEBI" id="CHEBI:58369"/>
        <dbReference type="ChEBI" id="CHEBI:63528"/>
        <dbReference type="ChEBI" id="CHEBI:456216"/>
        <dbReference type="EC" id="2.7.4.9"/>
    </reaction>
</comment>
<keyword evidence="8 11" id="KW-0067">ATP-binding</keyword>
<protein>
    <recommendedName>
        <fullName evidence="3 11">Thymidylate kinase</fullName>
        <ecNumber evidence="2 11">2.7.4.9</ecNumber>
    </recommendedName>
    <alternativeName>
        <fullName evidence="11">dTMP kinase</fullName>
    </alternativeName>
</protein>
<evidence type="ECO:0000256" key="7">
    <source>
        <dbReference type="ARBA" id="ARBA00022777"/>
    </source>
</evidence>
<evidence type="ECO:0000256" key="8">
    <source>
        <dbReference type="ARBA" id="ARBA00022840"/>
    </source>
</evidence>
<dbReference type="Proteomes" id="UP000228921">
    <property type="component" value="Unassembled WGS sequence"/>
</dbReference>
<evidence type="ECO:0000259" key="12">
    <source>
        <dbReference type="Pfam" id="PF02223"/>
    </source>
</evidence>
<dbReference type="GO" id="GO:0004798">
    <property type="term" value="F:dTMP kinase activity"/>
    <property type="evidence" value="ECO:0007669"/>
    <property type="project" value="UniProtKB-UniRule"/>
</dbReference>
<dbReference type="CDD" id="cd01672">
    <property type="entry name" value="TMPK"/>
    <property type="match status" value="1"/>
</dbReference>
<dbReference type="PANTHER" id="PTHR10344">
    <property type="entry name" value="THYMIDYLATE KINASE"/>
    <property type="match status" value="1"/>
</dbReference>
<evidence type="ECO:0000256" key="1">
    <source>
        <dbReference type="ARBA" id="ARBA00009776"/>
    </source>
</evidence>
<evidence type="ECO:0000256" key="6">
    <source>
        <dbReference type="ARBA" id="ARBA00022741"/>
    </source>
</evidence>
<dbReference type="FunFam" id="3.40.50.300:FF:000225">
    <property type="entry name" value="Thymidylate kinase"/>
    <property type="match status" value="1"/>
</dbReference>
<proteinExistence type="inferred from homology"/>
<dbReference type="InterPro" id="IPR018094">
    <property type="entry name" value="Thymidylate_kinase"/>
</dbReference>
<feature type="domain" description="Thymidylate kinase-like" evidence="12">
    <location>
        <begin position="5"/>
        <end position="192"/>
    </location>
</feature>
<comment type="function">
    <text evidence="10 11">Phosphorylation of dTMP to form dTDP in both de novo and salvage pathways of dTTP synthesis.</text>
</comment>
<keyword evidence="6 11" id="KW-0547">Nucleotide-binding</keyword>
<comment type="caution">
    <text evidence="13">The sequence shown here is derived from an EMBL/GenBank/DDBJ whole genome shotgun (WGS) entry which is preliminary data.</text>
</comment>
<keyword evidence="5 11" id="KW-0545">Nucleotide biosynthesis</keyword>
<dbReference type="PANTHER" id="PTHR10344:SF4">
    <property type="entry name" value="UMP-CMP KINASE 2, MITOCHONDRIAL"/>
    <property type="match status" value="1"/>
</dbReference>
<dbReference type="EC" id="2.7.4.9" evidence="2 11"/>
<dbReference type="Pfam" id="PF02223">
    <property type="entry name" value="Thymidylate_kin"/>
    <property type="match status" value="1"/>
</dbReference>
<dbReference type="Gene3D" id="3.40.50.300">
    <property type="entry name" value="P-loop containing nucleotide triphosphate hydrolases"/>
    <property type="match status" value="1"/>
</dbReference>
<dbReference type="NCBIfam" id="TIGR00041">
    <property type="entry name" value="DTMP_kinase"/>
    <property type="match status" value="1"/>
</dbReference>
<evidence type="ECO:0000256" key="11">
    <source>
        <dbReference type="HAMAP-Rule" id="MF_00165"/>
    </source>
</evidence>
<dbReference type="GO" id="GO:0006227">
    <property type="term" value="P:dUDP biosynthetic process"/>
    <property type="evidence" value="ECO:0007669"/>
    <property type="project" value="TreeGrafter"/>
</dbReference>
<dbReference type="GO" id="GO:0006233">
    <property type="term" value="P:dTDP biosynthetic process"/>
    <property type="evidence" value="ECO:0007669"/>
    <property type="project" value="InterPro"/>
</dbReference>
<dbReference type="InterPro" id="IPR027417">
    <property type="entry name" value="P-loop_NTPase"/>
</dbReference>
<keyword evidence="4 11" id="KW-0808">Transferase</keyword>
<dbReference type="EMBL" id="PGTK01000002">
    <property type="protein sequence ID" value="PJF31915.1"/>
    <property type="molecule type" value="Genomic_DNA"/>
</dbReference>
<evidence type="ECO:0000256" key="2">
    <source>
        <dbReference type="ARBA" id="ARBA00012980"/>
    </source>
</evidence>
<dbReference type="SUPFAM" id="SSF52540">
    <property type="entry name" value="P-loop containing nucleoside triphosphate hydrolases"/>
    <property type="match status" value="1"/>
</dbReference>
<dbReference type="GO" id="GO:0006235">
    <property type="term" value="P:dTTP biosynthetic process"/>
    <property type="evidence" value="ECO:0007669"/>
    <property type="project" value="UniProtKB-UniRule"/>
</dbReference>
<evidence type="ECO:0000313" key="13">
    <source>
        <dbReference type="EMBL" id="PJF31915.1"/>
    </source>
</evidence>
<reference evidence="13 14" key="1">
    <citation type="submission" date="2017-11" db="EMBL/GenBank/DDBJ databases">
        <title>Evolution of Phototrophy in the Chloroflexi Phylum Driven by Horizontal Gene Transfer.</title>
        <authorList>
            <person name="Ward L.M."/>
            <person name="Hemp J."/>
            <person name="Shih P.M."/>
            <person name="Mcglynn S.E."/>
            <person name="Fischer W."/>
        </authorList>
    </citation>
    <scope>NUCLEOTIDE SEQUENCE [LARGE SCALE GENOMIC DNA]</scope>
    <source>
        <strain evidence="13">CP2_2F</strain>
    </source>
</reference>
<dbReference type="InterPro" id="IPR039430">
    <property type="entry name" value="Thymidylate_kin-like_dom"/>
</dbReference>
<feature type="binding site" evidence="11">
    <location>
        <begin position="7"/>
        <end position="14"/>
    </location>
    <ligand>
        <name>ATP</name>
        <dbReference type="ChEBI" id="CHEBI:30616"/>
    </ligand>
</feature>
<name>A0A2M8P2Z8_9CHLR</name>
<keyword evidence="7 11" id="KW-0418">Kinase</keyword>
<evidence type="ECO:0000256" key="5">
    <source>
        <dbReference type="ARBA" id="ARBA00022727"/>
    </source>
</evidence>
<organism evidence="13 14">
    <name type="scientific">Candidatus Thermofonsia Clade 1 bacterium</name>
    <dbReference type="NCBI Taxonomy" id="2364210"/>
    <lineage>
        <taxon>Bacteria</taxon>
        <taxon>Bacillati</taxon>
        <taxon>Chloroflexota</taxon>
        <taxon>Candidatus Thermofontia</taxon>
        <taxon>Candidatus Thermofonsia Clade 1</taxon>
    </lineage>
</organism>
<dbReference type="HAMAP" id="MF_00165">
    <property type="entry name" value="Thymidylate_kinase"/>
    <property type="match status" value="1"/>
</dbReference>
<evidence type="ECO:0000313" key="14">
    <source>
        <dbReference type="Proteomes" id="UP000228921"/>
    </source>
</evidence>
<sequence>MFITFEGGEGSGKTTQIRLLDERLRQLGYAVLTTREPGGTPLGEKLRALLLDVNSPVEPHAELLLYAADRAQHVATLIRPALAAGKIVISDRYADSALAYQGYGRGLDLAALRQIMAFATGGLQPDITFFLDLDPQQGLARRAQSGRADRFEAQALDFHRRVREGYLALIAAEPERWVRIDADQPLAVVQGTIFAVVEEHLHLLRR</sequence>